<proteinExistence type="predicted"/>
<evidence type="ECO:0000313" key="1">
    <source>
        <dbReference type="EMBL" id="CAG8690649.1"/>
    </source>
</evidence>
<gene>
    <name evidence="1" type="ORF">AGERDE_LOCUS13088</name>
</gene>
<dbReference type="Proteomes" id="UP000789831">
    <property type="component" value="Unassembled WGS sequence"/>
</dbReference>
<sequence length="39" mass="4780">PESTYKVKEEDKMELDNNQQQQINQLIEEYKDLFDISEF</sequence>
<feature type="non-terminal residue" evidence="1">
    <location>
        <position position="39"/>
    </location>
</feature>
<name>A0A9N9EUL1_9GLOM</name>
<comment type="caution">
    <text evidence="1">The sequence shown here is derived from an EMBL/GenBank/DDBJ whole genome shotgun (WGS) entry which is preliminary data.</text>
</comment>
<organism evidence="1 2">
    <name type="scientific">Ambispora gerdemannii</name>
    <dbReference type="NCBI Taxonomy" id="144530"/>
    <lineage>
        <taxon>Eukaryota</taxon>
        <taxon>Fungi</taxon>
        <taxon>Fungi incertae sedis</taxon>
        <taxon>Mucoromycota</taxon>
        <taxon>Glomeromycotina</taxon>
        <taxon>Glomeromycetes</taxon>
        <taxon>Archaeosporales</taxon>
        <taxon>Ambisporaceae</taxon>
        <taxon>Ambispora</taxon>
    </lineage>
</organism>
<keyword evidence="2" id="KW-1185">Reference proteome</keyword>
<protein>
    <submittedName>
        <fullName evidence="1">2157_t:CDS:1</fullName>
    </submittedName>
</protein>
<accession>A0A9N9EUL1</accession>
<dbReference type="AlphaFoldDB" id="A0A9N9EUL1"/>
<reference evidence="1" key="1">
    <citation type="submission" date="2021-06" db="EMBL/GenBank/DDBJ databases">
        <authorList>
            <person name="Kallberg Y."/>
            <person name="Tangrot J."/>
            <person name="Rosling A."/>
        </authorList>
    </citation>
    <scope>NUCLEOTIDE SEQUENCE</scope>
    <source>
        <strain evidence="1">MT106</strain>
    </source>
</reference>
<dbReference type="EMBL" id="CAJVPL010014296">
    <property type="protein sequence ID" value="CAG8690649.1"/>
    <property type="molecule type" value="Genomic_DNA"/>
</dbReference>
<evidence type="ECO:0000313" key="2">
    <source>
        <dbReference type="Proteomes" id="UP000789831"/>
    </source>
</evidence>
<feature type="non-terminal residue" evidence="1">
    <location>
        <position position="1"/>
    </location>
</feature>